<dbReference type="Proteomes" id="UP000032180">
    <property type="component" value="Chromosome 8"/>
</dbReference>
<keyword evidence="2" id="KW-1185">Reference proteome</keyword>
<protein>
    <submittedName>
        <fullName evidence="1">Uncharacterized protein</fullName>
    </submittedName>
</protein>
<evidence type="ECO:0000313" key="1">
    <source>
        <dbReference type="EnsemblPlants" id="LPERR08G16820.1"/>
    </source>
</evidence>
<reference evidence="1" key="3">
    <citation type="submission" date="2015-04" db="UniProtKB">
        <authorList>
            <consortium name="EnsemblPlants"/>
        </authorList>
    </citation>
    <scope>IDENTIFICATION</scope>
</reference>
<dbReference type="EnsemblPlants" id="LPERR08G16820.1">
    <property type="protein sequence ID" value="LPERR08G16820.1"/>
    <property type="gene ID" value="LPERR08G16820"/>
</dbReference>
<evidence type="ECO:0000313" key="2">
    <source>
        <dbReference type="Proteomes" id="UP000032180"/>
    </source>
</evidence>
<name>A0A0D9X9K7_9ORYZ</name>
<organism evidence="1 2">
    <name type="scientific">Leersia perrieri</name>
    <dbReference type="NCBI Taxonomy" id="77586"/>
    <lineage>
        <taxon>Eukaryota</taxon>
        <taxon>Viridiplantae</taxon>
        <taxon>Streptophyta</taxon>
        <taxon>Embryophyta</taxon>
        <taxon>Tracheophyta</taxon>
        <taxon>Spermatophyta</taxon>
        <taxon>Magnoliopsida</taxon>
        <taxon>Liliopsida</taxon>
        <taxon>Poales</taxon>
        <taxon>Poaceae</taxon>
        <taxon>BOP clade</taxon>
        <taxon>Oryzoideae</taxon>
        <taxon>Oryzeae</taxon>
        <taxon>Oryzinae</taxon>
        <taxon>Leersia</taxon>
    </lineage>
</organism>
<dbReference type="Gramene" id="LPERR08G16820.1">
    <property type="protein sequence ID" value="LPERR08G16820.1"/>
    <property type="gene ID" value="LPERR08G16820"/>
</dbReference>
<reference evidence="2" key="2">
    <citation type="submission" date="2013-12" db="EMBL/GenBank/DDBJ databases">
        <authorList>
            <person name="Yu Y."/>
            <person name="Lee S."/>
            <person name="de Baynast K."/>
            <person name="Wissotski M."/>
            <person name="Liu L."/>
            <person name="Talag J."/>
            <person name="Goicoechea J."/>
            <person name="Angelova A."/>
            <person name="Jetty R."/>
            <person name="Kudrna D."/>
            <person name="Golser W."/>
            <person name="Rivera L."/>
            <person name="Zhang J."/>
            <person name="Wing R."/>
        </authorList>
    </citation>
    <scope>NUCLEOTIDE SEQUENCE</scope>
</reference>
<reference evidence="1 2" key="1">
    <citation type="submission" date="2012-08" db="EMBL/GenBank/DDBJ databases">
        <title>Oryza genome evolution.</title>
        <authorList>
            <person name="Wing R.A."/>
        </authorList>
    </citation>
    <scope>NUCLEOTIDE SEQUENCE</scope>
</reference>
<dbReference type="HOGENOM" id="CLU_2708417_0_0_1"/>
<dbReference type="AlphaFoldDB" id="A0A0D9X9K7"/>
<sequence>MFGFAIARMISSTASRSPVADVDDVGGEERARHECCSEPVTRTLVSESPSRGPSRGRVSIRAHGRLEWEGFVS</sequence>
<proteinExistence type="predicted"/>
<accession>A0A0D9X9K7</accession>